<reference evidence="2 3" key="1">
    <citation type="submission" date="2018-08" db="EMBL/GenBank/DDBJ databases">
        <title>Microbispora. triticiradicis sp. nov., a novel actinomycete isolated from the root of wheat (Triticum aestivum L.)).</title>
        <authorList>
            <person name="Han C."/>
        </authorList>
    </citation>
    <scope>NUCLEOTIDE SEQUENCE [LARGE SCALE GENOMIC DNA]</scope>
    <source>
        <strain evidence="2 3">NEAU-HRDPA2-9</strain>
    </source>
</reference>
<keyword evidence="3" id="KW-1185">Reference proteome</keyword>
<organism evidence="2 3">
    <name type="scientific">Microbispora triticiradicis</name>
    <dbReference type="NCBI Taxonomy" id="2200763"/>
    <lineage>
        <taxon>Bacteria</taxon>
        <taxon>Bacillati</taxon>
        <taxon>Actinomycetota</taxon>
        <taxon>Actinomycetes</taxon>
        <taxon>Streptosporangiales</taxon>
        <taxon>Streptosporangiaceae</taxon>
        <taxon>Microbispora</taxon>
    </lineage>
</organism>
<evidence type="ECO:0000313" key="2">
    <source>
        <dbReference type="EMBL" id="RGA05282.1"/>
    </source>
</evidence>
<accession>A0ABX9LN18</accession>
<evidence type="ECO:0000313" key="3">
    <source>
        <dbReference type="Proteomes" id="UP000262538"/>
    </source>
</evidence>
<dbReference type="EMBL" id="QFZU02000039">
    <property type="protein sequence ID" value="RGA05282.1"/>
    <property type="molecule type" value="Genomic_DNA"/>
</dbReference>
<evidence type="ECO:0000256" key="1">
    <source>
        <dbReference type="SAM" id="MobiDB-lite"/>
    </source>
</evidence>
<dbReference type="Proteomes" id="UP000262538">
    <property type="component" value="Unassembled WGS sequence"/>
</dbReference>
<proteinExistence type="predicted"/>
<sequence>MVIPGDGGGELGCSGGEGRPGPQSPRRPGAQCPSGGGRSVPPSAGGEGTAVARCSSGVAGADGGIVRVAVTVALGRRALTGSTGGREVLSTSGGGVAPSSGITTGRAGGGSAVRSMRAAPVPAAT</sequence>
<name>A0ABX9LN18_9ACTN</name>
<feature type="non-terminal residue" evidence="2">
    <location>
        <position position="125"/>
    </location>
</feature>
<comment type="caution">
    <text evidence="2">The sequence shown here is derived from an EMBL/GenBank/DDBJ whole genome shotgun (WGS) entry which is preliminary data.</text>
</comment>
<feature type="region of interest" description="Disordered" evidence="1">
    <location>
        <begin position="82"/>
        <end position="125"/>
    </location>
</feature>
<gene>
    <name evidence="2" type="ORF">DI270_009505</name>
</gene>
<feature type="compositionally biased region" description="Low complexity" evidence="1">
    <location>
        <begin position="20"/>
        <end position="29"/>
    </location>
</feature>
<feature type="compositionally biased region" description="Gly residues" evidence="1">
    <location>
        <begin position="1"/>
        <end position="19"/>
    </location>
</feature>
<protein>
    <submittedName>
        <fullName evidence="2">Uncharacterized protein</fullName>
    </submittedName>
</protein>
<feature type="region of interest" description="Disordered" evidence="1">
    <location>
        <begin position="1"/>
        <end position="50"/>
    </location>
</feature>